<feature type="transmembrane region" description="Helical" evidence="1">
    <location>
        <begin position="28"/>
        <end position="46"/>
    </location>
</feature>
<organism evidence="2 3">
    <name type="scientific">Planococcus chinensis</name>
    <dbReference type="NCBI Taxonomy" id="272917"/>
    <lineage>
        <taxon>Bacteria</taxon>
        <taxon>Bacillati</taxon>
        <taxon>Bacillota</taxon>
        <taxon>Bacilli</taxon>
        <taxon>Bacillales</taxon>
        <taxon>Caryophanaceae</taxon>
        <taxon>Planococcus</taxon>
    </lineage>
</organism>
<name>A0ABW4QJI6_9BACL</name>
<gene>
    <name evidence="2" type="ORF">ACFSDB_12255</name>
</gene>
<sequence length="51" mass="5532">MGRILWIILAVIIVIWLIGFLMDVAGGLIHILLIIAAIILVINLVTGRKGV</sequence>
<proteinExistence type="predicted"/>
<feature type="transmembrane region" description="Helical" evidence="1">
    <location>
        <begin position="5"/>
        <end position="22"/>
    </location>
</feature>
<keyword evidence="1" id="KW-1133">Transmembrane helix</keyword>
<comment type="caution">
    <text evidence="2">The sequence shown here is derived from an EMBL/GenBank/DDBJ whole genome shotgun (WGS) entry which is preliminary data.</text>
</comment>
<dbReference type="NCBIfam" id="NF033488">
    <property type="entry name" value="lmo0937_fam_TM"/>
    <property type="match status" value="1"/>
</dbReference>
<dbReference type="Pfam" id="PF18919">
    <property type="entry name" value="DUF5670"/>
    <property type="match status" value="1"/>
</dbReference>
<dbReference type="InterPro" id="IPR043727">
    <property type="entry name" value="Lmo0937-like"/>
</dbReference>
<reference evidence="3" key="1">
    <citation type="journal article" date="2019" name="Int. J. Syst. Evol. Microbiol.">
        <title>The Global Catalogue of Microorganisms (GCM) 10K type strain sequencing project: providing services to taxonomists for standard genome sequencing and annotation.</title>
        <authorList>
            <consortium name="The Broad Institute Genomics Platform"/>
            <consortium name="The Broad Institute Genome Sequencing Center for Infectious Disease"/>
            <person name="Wu L."/>
            <person name="Ma J."/>
        </authorList>
    </citation>
    <scope>NUCLEOTIDE SEQUENCE [LARGE SCALE GENOMIC DNA]</scope>
    <source>
        <strain evidence="3">CGMCC 1.15475</strain>
    </source>
</reference>
<dbReference type="RefSeq" id="WP_204893450.1">
    <property type="nucleotide sequence ID" value="NZ_JBHUFW010000010.1"/>
</dbReference>
<dbReference type="EMBL" id="JBHUFW010000010">
    <property type="protein sequence ID" value="MFD1863694.1"/>
    <property type="molecule type" value="Genomic_DNA"/>
</dbReference>
<keyword evidence="1" id="KW-0812">Transmembrane</keyword>
<accession>A0ABW4QJI6</accession>
<evidence type="ECO:0000313" key="3">
    <source>
        <dbReference type="Proteomes" id="UP001597273"/>
    </source>
</evidence>
<dbReference type="Proteomes" id="UP001597273">
    <property type="component" value="Unassembled WGS sequence"/>
</dbReference>
<keyword evidence="3" id="KW-1185">Reference proteome</keyword>
<protein>
    <submittedName>
        <fullName evidence="2">Lmo0937 family membrane protein</fullName>
    </submittedName>
</protein>
<keyword evidence="1" id="KW-0472">Membrane</keyword>
<evidence type="ECO:0000313" key="2">
    <source>
        <dbReference type="EMBL" id="MFD1863694.1"/>
    </source>
</evidence>
<evidence type="ECO:0000256" key="1">
    <source>
        <dbReference type="SAM" id="Phobius"/>
    </source>
</evidence>